<evidence type="ECO:0000256" key="3">
    <source>
        <dbReference type="RuleBase" id="RU363094"/>
    </source>
</evidence>
<comment type="subcellular location">
    <subcellularLocation>
        <location evidence="3">Cytoplasm</location>
    </subcellularLocation>
</comment>
<dbReference type="EC" id="2.3.1.266" evidence="3"/>
<dbReference type="PROSITE" id="PS51186">
    <property type="entry name" value="GNAT"/>
    <property type="match status" value="1"/>
</dbReference>
<evidence type="ECO:0000256" key="2">
    <source>
        <dbReference type="ARBA" id="ARBA00023315"/>
    </source>
</evidence>
<gene>
    <name evidence="5" type="ORF">HEB94_004484</name>
</gene>
<keyword evidence="6" id="KW-1185">Reference proteome</keyword>
<dbReference type="InterPro" id="IPR016181">
    <property type="entry name" value="Acyl_CoA_acyltransferase"/>
</dbReference>
<comment type="catalytic activity">
    <reaction evidence="3">
        <text>N-terminal L-alanyl-[ribosomal protein bS18] + acetyl-CoA = N-terminal N(alpha)-acetyl-L-alanyl-[ribosomal protein bS18] + CoA + H(+)</text>
        <dbReference type="Rhea" id="RHEA:43756"/>
        <dbReference type="Rhea" id="RHEA-COMP:10676"/>
        <dbReference type="Rhea" id="RHEA-COMP:10677"/>
        <dbReference type="ChEBI" id="CHEBI:15378"/>
        <dbReference type="ChEBI" id="CHEBI:57287"/>
        <dbReference type="ChEBI" id="CHEBI:57288"/>
        <dbReference type="ChEBI" id="CHEBI:64718"/>
        <dbReference type="ChEBI" id="CHEBI:83683"/>
        <dbReference type="EC" id="2.3.1.266"/>
    </reaction>
</comment>
<dbReference type="EMBL" id="JADBEM010000001">
    <property type="protein sequence ID" value="MBE1607636.1"/>
    <property type="molecule type" value="Genomic_DNA"/>
</dbReference>
<comment type="function">
    <text evidence="3">Acetylates the N-terminal alanine of ribosomal protein bS18.</text>
</comment>
<dbReference type="RefSeq" id="WP_192751553.1">
    <property type="nucleotide sequence ID" value="NZ_BAABJL010000207.1"/>
</dbReference>
<dbReference type="Pfam" id="PF00583">
    <property type="entry name" value="Acetyltransf_1"/>
    <property type="match status" value="1"/>
</dbReference>
<accession>A0A927RJW9</accession>
<evidence type="ECO:0000313" key="5">
    <source>
        <dbReference type="EMBL" id="MBE1607636.1"/>
    </source>
</evidence>
<keyword evidence="1 5" id="KW-0808">Transferase</keyword>
<reference evidence="5" key="1">
    <citation type="submission" date="2020-10" db="EMBL/GenBank/DDBJ databases">
        <title>Sequencing the genomes of 1000 actinobacteria strains.</title>
        <authorList>
            <person name="Klenk H.-P."/>
        </authorList>
    </citation>
    <scope>NUCLEOTIDE SEQUENCE</scope>
    <source>
        <strain evidence="5">DSM 45354</strain>
    </source>
</reference>
<dbReference type="GO" id="GO:0008999">
    <property type="term" value="F:protein-N-terminal-alanine acetyltransferase activity"/>
    <property type="evidence" value="ECO:0007669"/>
    <property type="project" value="UniProtKB-EC"/>
</dbReference>
<dbReference type="CDD" id="cd04301">
    <property type="entry name" value="NAT_SF"/>
    <property type="match status" value="1"/>
</dbReference>
<dbReference type="NCBIfam" id="TIGR01575">
    <property type="entry name" value="rimI"/>
    <property type="match status" value="1"/>
</dbReference>
<dbReference type="Gene3D" id="3.40.630.30">
    <property type="match status" value="1"/>
</dbReference>
<comment type="caution">
    <text evidence="5">The sequence shown here is derived from an EMBL/GenBank/DDBJ whole genome shotgun (WGS) entry which is preliminary data.</text>
</comment>
<organism evidence="5 6">
    <name type="scientific">Actinopolymorpha pittospori</name>
    <dbReference type="NCBI Taxonomy" id="648752"/>
    <lineage>
        <taxon>Bacteria</taxon>
        <taxon>Bacillati</taxon>
        <taxon>Actinomycetota</taxon>
        <taxon>Actinomycetes</taxon>
        <taxon>Propionibacteriales</taxon>
        <taxon>Actinopolymorphaceae</taxon>
        <taxon>Actinopolymorpha</taxon>
    </lineage>
</organism>
<evidence type="ECO:0000256" key="1">
    <source>
        <dbReference type="ARBA" id="ARBA00022679"/>
    </source>
</evidence>
<name>A0A927RJW9_9ACTN</name>
<dbReference type="InterPro" id="IPR000182">
    <property type="entry name" value="GNAT_dom"/>
</dbReference>
<keyword evidence="3" id="KW-0963">Cytoplasm</keyword>
<dbReference type="PANTHER" id="PTHR43877">
    <property type="entry name" value="AMINOALKYLPHOSPHONATE N-ACETYLTRANSFERASE-RELATED-RELATED"/>
    <property type="match status" value="1"/>
</dbReference>
<proteinExistence type="inferred from homology"/>
<keyword evidence="2 5" id="KW-0012">Acyltransferase</keyword>
<feature type="domain" description="N-acetyltransferase" evidence="4">
    <location>
        <begin position="2"/>
        <end position="155"/>
    </location>
</feature>
<comment type="similarity">
    <text evidence="3">Belongs to the acetyltransferase family. RimI subfamily.</text>
</comment>
<dbReference type="SUPFAM" id="SSF55729">
    <property type="entry name" value="Acyl-CoA N-acyltransferases (Nat)"/>
    <property type="match status" value="1"/>
</dbReference>
<dbReference type="AlphaFoldDB" id="A0A927RJW9"/>
<dbReference type="GO" id="GO:0005737">
    <property type="term" value="C:cytoplasm"/>
    <property type="evidence" value="ECO:0007669"/>
    <property type="project" value="UniProtKB-SubCell"/>
</dbReference>
<sequence>MIRIRPASSEDLAVLRALETACFGRDAWGEEAIEGELAGVPATRCVLTAEDPEAAGDPCDVIVGYASLLAVDATADVQRIAVRPDRRREGIGQLLLDALLETARERGCAEALLEVRDDNTAAIAMYEAVGFAEIARRRGYYHGCVDARVLRLAPV</sequence>
<evidence type="ECO:0000259" key="4">
    <source>
        <dbReference type="PROSITE" id="PS51186"/>
    </source>
</evidence>
<dbReference type="Proteomes" id="UP000638648">
    <property type="component" value="Unassembled WGS sequence"/>
</dbReference>
<protein>
    <recommendedName>
        <fullName evidence="3">[Ribosomal protein bS18]-alanine N-acetyltransferase</fullName>
        <ecNumber evidence="3">2.3.1.266</ecNumber>
    </recommendedName>
</protein>
<dbReference type="InterPro" id="IPR050832">
    <property type="entry name" value="Bact_Acetyltransf"/>
</dbReference>
<dbReference type="InterPro" id="IPR006464">
    <property type="entry name" value="AcTrfase_RimI/Ard1"/>
</dbReference>
<evidence type="ECO:0000313" key="6">
    <source>
        <dbReference type="Proteomes" id="UP000638648"/>
    </source>
</evidence>